<dbReference type="InterPro" id="IPR039420">
    <property type="entry name" value="WalR-like"/>
</dbReference>
<evidence type="ECO:0000256" key="2">
    <source>
        <dbReference type="ARBA" id="ARBA00023015"/>
    </source>
</evidence>
<dbReference type="EMBL" id="JBHSCZ010000004">
    <property type="protein sequence ID" value="MFC4263734.1"/>
    <property type="molecule type" value="Genomic_DNA"/>
</dbReference>
<evidence type="ECO:0000256" key="1">
    <source>
        <dbReference type="ARBA" id="ARBA00022553"/>
    </source>
</evidence>
<protein>
    <submittedName>
        <fullName evidence="8">Response regulator</fullName>
    </submittedName>
</protein>
<dbReference type="Proteomes" id="UP001595907">
    <property type="component" value="Unassembled WGS sequence"/>
</dbReference>
<feature type="domain" description="Response regulatory" evidence="7">
    <location>
        <begin position="9"/>
        <end position="126"/>
    </location>
</feature>
<dbReference type="PANTHER" id="PTHR43214:SF41">
    <property type="entry name" value="NITRATE_NITRITE RESPONSE REGULATOR PROTEIN NARP"/>
    <property type="match status" value="1"/>
</dbReference>
<dbReference type="PANTHER" id="PTHR43214">
    <property type="entry name" value="TWO-COMPONENT RESPONSE REGULATOR"/>
    <property type="match status" value="1"/>
</dbReference>
<keyword evidence="9" id="KW-1185">Reference proteome</keyword>
<dbReference type="InterPro" id="IPR011006">
    <property type="entry name" value="CheY-like_superfamily"/>
</dbReference>
<dbReference type="PROSITE" id="PS50043">
    <property type="entry name" value="HTH_LUXR_2"/>
    <property type="match status" value="1"/>
</dbReference>
<evidence type="ECO:0000256" key="5">
    <source>
        <dbReference type="PROSITE-ProRule" id="PRU00169"/>
    </source>
</evidence>
<keyword evidence="1 5" id="KW-0597">Phosphoprotein</keyword>
<dbReference type="PRINTS" id="PR00038">
    <property type="entry name" value="HTHLUXR"/>
</dbReference>
<comment type="caution">
    <text evidence="8">The sequence shown here is derived from an EMBL/GenBank/DDBJ whole genome shotgun (WGS) entry which is preliminary data.</text>
</comment>
<keyword evidence="3" id="KW-0238">DNA-binding</keyword>
<dbReference type="Pfam" id="PF00196">
    <property type="entry name" value="GerE"/>
    <property type="match status" value="1"/>
</dbReference>
<reference evidence="9" key="1">
    <citation type="journal article" date="2019" name="Int. J. Syst. Evol. Microbiol.">
        <title>The Global Catalogue of Microorganisms (GCM) 10K type strain sequencing project: providing services to taxonomists for standard genome sequencing and annotation.</title>
        <authorList>
            <consortium name="The Broad Institute Genomics Platform"/>
            <consortium name="The Broad Institute Genome Sequencing Center for Infectious Disease"/>
            <person name="Wu L."/>
            <person name="Ma J."/>
        </authorList>
    </citation>
    <scope>NUCLEOTIDE SEQUENCE [LARGE SCALE GENOMIC DNA]</scope>
    <source>
        <strain evidence="9">CECT 8289</strain>
    </source>
</reference>
<name>A0ABV8QXD8_9BACT</name>
<gene>
    <name evidence="8" type="ORF">ACFOWM_12635</name>
</gene>
<feature type="modified residue" description="4-aspartylphosphate" evidence="5">
    <location>
        <position position="60"/>
    </location>
</feature>
<evidence type="ECO:0000313" key="9">
    <source>
        <dbReference type="Proteomes" id="UP001595907"/>
    </source>
</evidence>
<organism evidence="8 9">
    <name type="scientific">Ferruginibacter yonginensis</name>
    <dbReference type="NCBI Taxonomy" id="1310416"/>
    <lineage>
        <taxon>Bacteria</taxon>
        <taxon>Pseudomonadati</taxon>
        <taxon>Bacteroidota</taxon>
        <taxon>Chitinophagia</taxon>
        <taxon>Chitinophagales</taxon>
        <taxon>Chitinophagaceae</taxon>
        <taxon>Ferruginibacter</taxon>
    </lineage>
</organism>
<proteinExistence type="predicted"/>
<evidence type="ECO:0000256" key="4">
    <source>
        <dbReference type="ARBA" id="ARBA00023163"/>
    </source>
</evidence>
<evidence type="ECO:0000313" key="8">
    <source>
        <dbReference type="EMBL" id="MFC4263734.1"/>
    </source>
</evidence>
<feature type="domain" description="HTH luxR-type" evidence="6">
    <location>
        <begin position="148"/>
        <end position="213"/>
    </location>
</feature>
<evidence type="ECO:0000256" key="3">
    <source>
        <dbReference type="ARBA" id="ARBA00023125"/>
    </source>
</evidence>
<dbReference type="CDD" id="cd17535">
    <property type="entry name" value="REC_NarL-like"/>
    <property type="match status" value="1"/>
</dbReference>
<dbReference type="Pfam" id="PF00072">
    <property type="entry name" value="Response_reg"/>
    <property type="match status" value="1"/>
</dbReference>
<evidence type="ECO:0000259" key="7">
    <source>
        <dbReference type="PROSITE" id="PS50110"/>
    </source>
</evidence>
<dbReference type="InterPro" id="IPR000792">
    <property type="entry name" value="Tscrpt_reg_LuxR_C"/>
</dbReference>
<dbReference type="SMART" id="SM00421">
    <property type="entry name" value="HTH_LUXR"/>
    <property type="match status" value="1"/>
</dbReference>
<dbReference type="SMART" id="SM00448">
    <property type="entry name" value="REC"/>
    <property type="match status" value="1"/>
</dbReference>
<dbReference type="InterPro" id="IPR001789">
    <property type="entry name" value="Sig_transdc_resp-reg_receiver"/>
</dbReference>
<dbReference type="RefSeq" id="WP_379710703.1">
    <property type="nucleotide sequence ID" value="NZ_JBHSCZ010000004.1"/>
</dbReference>
<dbReference type="PROSITE" id="PS50110">
    <property type="entry name" value="RESPONSE_REGULATORY"/>
    <property type="match status" value="1"/>
</dbReference>
<dbReference type="InterPro" id="IPR058245">
    <property type="entry name" value="NreC/VraR/RcsB-like_REC"/>
</dbReference>
<dbReference type="Gene3D" id="3.40.50.2300">
    <property type="match status" value="1"/>
</dbReference>
<dbReference type="SUPFAM" id="SSF46894">
    <property type="entry name" value="C-terminal effector domain of the bipartite response regulators"/>
    <property type="match status" value="1"/>
</dbReference>
<dbReference type="InterPro" id="IPR016032">
    <property type="entry name" value="Sig_transdc_resp-reg_C-effctor"/>
</dbReference>
<accession>A0ABV8QXD8</accession>
<keyword evidence="2" id="KW-0805">Transcription regulation</keyword>
<keyword evidence="4" id="KW-0804">Transcription</keyword>
<dbReference type="SUPFAM" id="SSF52172">
    <property type="entry name" value="CheY-like"/>
    <property type="match status" value="1"/>
</dbReference>
<dbReference type="CDD" id="cd06170">
    <property type="entry name" value="LuxR_C_like"/>
    <property type="match status" value="1"/>
</dbReference>
<evidence type="ECO:0000259" key="6">
    <source>
        <dbReference type="PROSITE" id="PS50043"/>
    </source>
</evidence>
<sequence>MSPLSPQIKLAIVDDHQIVIDGLKALLRGHPQFEVVVECNHPEQMELILATQPVDILLTDIMMPIMDGAQLAKLVKEQFPHIKILALSMSGQGELVSKMIDESDIAGYVLKNIGKQELIGAIEKIATGGVYFSDVVLDEMLQYSERKIRNAETHLTTREIEIIRLIEEEKNNKQIADSLFISERTVETHRKNIFRKTKTSSLIGLIKYAYENKIIVKK</sequence>